<dbReference type="InterPro" id="IPR026255">
    <property type="entry name" value="NADP_transhyd_a"/>
</dbReference>
<evidence type="ECO:0000313" key="27">
    <source>
        <dbReference type="EMBL" id="CAG9830780.1"/>
    </source>
</evidence>
<dbReference type="SMART" id="SM01003">
    <property type="entry name" value="AlaDh_PNT_N"/>
    <property type="match status" value="1"/>
</dbReference>
<evidence type="ECO:0000256" key="19">
    <source>
        <dbReference type="ARBA" id="ARBA00048202"/>
    </source>
</evidence>
<comment type="similarity">
    <text evidence="3">In the N-terminal section; belongs to the AlaDH/PNT family.</text>
</comment>
<proteinExistence type="inferred from homology"/>
<dbReference type="SUPFAM" id="SSF51735">
    <property type="entry name" value="NAD(P)-binding Rossmann-fold domains"/>
    <property type="match status" value="1"/>
</dbReference>
<feature type="transmembrane region" description="Helical" evidence="24">
    <location>
        <begin position="518"/>
        <end position="537"/>
    </location>
</feature>
<evidence type="ECO:0000259" key="25">
    <source>
        <dbReference type="SMART" id="SM01002"/>
    </source>
</evidence>
<dbReference type="PANTHER" id="PTHR10160:SF19">
    <property type="entry name" value="PROTON-TRANSLOCATING NAD(P)(+) TRANSHYDROGENASE"/>
    <property type="match status" value="1"/>
</dbReference>
<dbReference type="SUPFAM" id="SSF52467">
    <property type="entry name" value="DHS-like NAD/FAD-binding domain"/>
    <property type="match status" value="1"/>
</dbReference>
<dbReference type="Pfam" id="PF05222">
    <property type="entry name" value="AlaDh_PNT_N"/>
    <property type="match status" value="1"/>
</dbReference>
<evidence type="ECO:0000256" key="15">
    <source>
        <dbReference type="ARBA" id="ARBA00022990"/>
    </source>
</evidence>
<evidence type="ECO:0000313" key="28">
    <source>
        <dbReference type="Proteomes" id="UP001153709"/>
    </source>
</evidence>
<keyword evidence="15" id="KW-0007">Acetylation</keyword>
<evidence type="ECO:0000256" key="1">
    <source>
        <dbReference type="ARBA" id="ARBA00004292"/>
    </source>
</evidence>
<dbReference type="SUPFAM" id="SSF52283">
    <property type="entry name" value="Formate/glycerate dehydrogenase catalytic domain-like"/>
    <property type="match status" value="1"/>
</dbReference>
<dbReference type="OrthoDB" id="37244at2759"/>
<keyword evidence="10" id="KW-0999">Mitochondrion inner membrane</keyword>
<dbReference type="GO" id="GO:0006740">
    <property type="term" value="P:NADPH regeneration"/>
    <property type="evidence" value="ECO:0007669"/>
    <property type="project" value="TreeGrafter"/>
</dbReference>
<keyword evidence="13" id="KW-1278">Translocase</keyword>
<evidence type="ECO:0000256" key="17">
    <source>
        <dbReference type="ARBA" id="ARBA00023128"/>
    </source>
</evidence>
<keyword evidence="6" id="KW-1003">Cell membrane</keyword>
<keyword evidence="17" id="KW-0496">Mitochondrion</keyword>
<comment type="function">
    <text evidence="20">The transhydrogenation between NADH and NADP is coupled to respiration and ATP hydrolysis and functions as a proton pump across the membrane. May play a role in reactive oxygen species (ROS) detoxification in the adrenal gland.</text>
</comment>
<dbReference type="CDD" id="cd05304">
    <property type="entry name" value="Rubrum_tdh"/>
    <property type="match status" value="1"/>
</dbReference>
<feature type="domain" description="Alanine dehydrogenase/pyridine nucleotide transhydrogenase NAD(H)-binding" evidence="25">
    <location>
        <begin position="209"/>
        <end position="373"/>
    </location>
</feature>
<evidence type="ECO:0000256" key="8">
    <source>
        <dbReference type="ARBA" id="ARBA00022692"/>
    </source>
</evidence>
<organism evidence="27 28">
    <name type="scientific">Diabrotica balteata</name>
    <name type="common">Banded cucumber beetle</name>
    <dbReference type="NCBI Taxonomy" id="107213"/>
    <lineage>
        <taxon>Eukaryota</taxon>
        <taxon>Metazoa</taxon>
        <taxon>Ecdysozoa</taxon>
        <taxon>Arthropoda</taxon>
        <taxon>Hexapoda</taxon>
        <taxon>Insecta</taxon>
        <taxon>Pterygota</taxon>
        <taxon>Neoptera</taxon>
        <taxon>Endopterygota</taxon>
        <taxon>Coleoptera</taxon>
        <taxon>Polyphaga</taxon>
        <taxon>Cucujiformia</taxon>
        <taxon>Chrysomeloidea</taxon>
        <taxon>Chrysomelidae</taxon>
        <taxon>Galerucinae</taxon>
        <taxon>Diabroticina</taxon>
        <taxon>Diabroticites</taxon>
        <taxon>Diabrotica</taxon>
    </lineage>
</organism>
<dbReference type="SMART" id="SM01002">
    <property type="entry name" value="AlaDh_PNT_C"/>
    <property type="match status" value="1"/>
</dbReference>
<evidence type="ECO:0000256" key="6">
    <source>
        <dbReference type="ARBA" id="ARBA00022475"/>
    </source>
</evidence>
<dbReference type="AlphaFoldDB" id="A0A9N9X9X9"/>
<dbReference type="NCBIfam" id="TIGR00561">
    <property type="entry name" value="pntA"/>
    <property type="match status" value="1"/>
</dbReference>
<evidence type="ECO:0000256" key="12">
    <source>
        <dbReference type="ARBA" id="ARBA00022946"/>
    </source>
</evidence>
<evidence type="ECO:0000256" key="10">
    <source>
        <dbReference type="ARBA" id="ARBA00022792"/>
    </source>
</evidence>
<evidence type="ECO:0000256" key="18">
    <source>
        <dbReference type="ARBA" id="ARBA00023136"/>
    </source>
</evidence>
<dbReference type="PANTHER" id="PTHR10160">
    <property type="entry name" value="NAD(P) TRANSHYDROGENASE"/>
    <property type="match status" value="1"/>
</dbReference>
<evidence type="ECO:0000256" key="24">
    <source>
        <dbReference type="SAM" id="Phobius"/>
    </source>
</evidence>
<keyword evidence="12" id="KW-0809">Transit peptide</keyword>
<evidence type="ECO:0000256" key="11">
    <source>
        <dbReference type="ARBA" id="ARBA00022857"/>
    </source>
</evidence>
<keyword evidence="8 24" id="KW-0812">Transmembrane</keyword>
<feature type="transmembrane region" description="Helical" evidence="24">
    <location>
        <begin position="628"/>
        <end position="647"/>
    </location>
</feature>
<name>A0A9N9X9X9_DIABA</name>
<keyword evidence="7" id="KW-0997">Cell inner membrane</keyword>
<dbReference type="Proteomes" id="UP001153709">
    <property type="component" value="Chromosome 3"/>
</dbReference>
<keyword evidence="11" id="KW-0521">NADP</keyword>
<dbReference type="InterPro" id="IPR008143">
    <property type="entry name" value="Ala_DH/PNT_CS2"/>
</dbReference>
<feature type="transmembrane region" description="Helical" evidence="24">
    <location>
        <begin position="667"/>
        <end position="691"/>
    </location>
</feature>
<keyword evidence="18 24" id="KW-0472">Membrane</keyword>
<gene>
    <name evidence="27" type="ORF">DIABBA_LOCUS4442</name>
</gene>
<dbReference type="GO" id="GO:0005743">
    <property type="term" value="C:mitochondrial inner membrane"/>
    <property type="evidence" value="ECO:0007669"/>
    <property type="project" value="UniProtKB-SubCell"/>
</dbReference>
<dbReference type="Gene3D" id="3.40.50.720">
    <property type="entry name" value="NAD(P)-binding Rossmann-like Domain"/>
    <property type="match status" value="2"/>
</dbReference>
<dbReference type="InterPro" id="IPR036291">
    <property type="entry name" value="NAD(P)-bd_dom_sf"/>
</dbReference>
<evidence type="ECO:0000256" key="5">
    <source>
        <dbReference type="ARBA" id="ARBA00012943"/>
    </source>
</evidence>
<evidence type="ECO:0000256" key="20">
    <source>
        <dbReference type="ARBA" id="ARBA00054910"/>
    </source>
</evidence>
<keyword evidence="28" id="KW-1185">Reference proteome</keyword>
<accession>A0A9N9X9X9</accession>
<dbReference type="NCBIfam" id="NF006942">
    <property type="entry name" value="PRK09424.1"/>
    <property type="match status" value="1"/>
</dbReference>
<dbReference type="Gene3D" id="3.40.50.1220">
    <property type="entry name" value="TPP-binding domain"/>
    <property type="match status" value="1"/>
</dbReference>
<dbReference type="Pfam" id="PF01262">
    <property type="entry name" value="AlaDh_PNT_C"/>
    <property type="match status" value="1"/>
</dbReference>
<comment type="subunit">
    <text evidence="4">Homodimer.</text>
</comment>
<dbReference type="PROSITE" id="PS00837">
    <property type="entry name" value="ALADH_PNT_2"/>
    <property type="match status" value="1"/>
</dbReference>
<evidence type="ECO:0000256" key="7">
    <source>
        <dbReference type="ARBA" id="ARBA00022519"/>
    </source>
</evidence>
<reference evidence="27" key="1">
    <citation type="submission" date="2022-01" db="EMBL/GenBank/DDBJ databases">
        <authorList>
            <person name="King R."/>
        </authorList>
    </citation>
    <scope>NUCLEOTIDE SEQUENCE</scope>
</reference>
<dbReference type="InterPro" id="IPR024605">
    <property type="entry name" value="NADP_transhyd_a_C"/>
</dbReference>
<evidence type="ECO:0000259" key="26">
    <source>
        <dbReference type="SMART" id="SM01003"/>
    </source>
</evidence>
<feature type="transmembrane region" description="Helical" evidence="24">
    <location>
        <begin position="489"/>
        <end position="511"/>
    </location>
</feature>
<evidence type="ECO:0000256" key="3">
    <source>
        <dbReference type="ARBA" id="ARBA00005624"/>
    </source>
</evidence>
<dbReference type="InterPro" id="IPR034300">
    <property type="entry name" value="PNTB-like"/>
</dbReference>
<feature type="domain" description="Alanine dehydrogenase/pyridine nucleotide transhydrogenase N-terminal" evidence="26">
    <location>
        <begin position="67"/>
        <end position="200"/>
    </location>
</feature>
<dbReference type="FunFam" id="3.40.50.1220:FF:000002">
    <property type="entry name" value="NAD(P) transhydrogenase subunit beta"/>
    <property type="match status" value="1"/>
</dbReference>
<dbReference type="EMBL" id="OU898278">
    <property type="protein sequence ID" value="CAG9830780.1"/>
    <property type="molecule type" value="Genomic_DNA"/>
</dbReference>
<keyword evidence="16" id="KW-0520">NAD</keyword>
<evidence type="ECO:0000256" key="4">
    <source>
        <dbReference type="ARBA" id="ARBA00011738"/>
    </source>
</evidence>
<evidence type="ECO:0000256" key="23">
    <source>
        <dbReference type="ARBA" id="ARBA00079255"/>
    </source>
</evidence>
<dbReference type="GO" id="GO:0050661">
    <property type="term" value="F:NADP binding"/>
    <property type="evidence" value="ECO:0007669"/>
    <property type="project" value="TreeGrafter"/>
</dbReference>
<comment type="similarity">
    <text evidence="21">In the C-terminal section; belongs to the PNT beta subunit family.</text>
</comment>
<protein>
    <recommendedName>
        <fullName evidence="22">NAD(P) transhydrogenase, mitochondrial</fullName>
        <ecNumber evidence="5">7.1.1.1</ecNumber>
    </recommendedName>
    <alternativeName>
        <fullName evidence="23">Nicotinamide nucleotide transhydrogenase</fullName>
    </alternativeName>
</protein>
<dbReference type="FunFam" id="3.40.50.720:FF:000028">
    <property type="entry name" value="NAD(P) transhydrogenase subunit alpha"/>
    <property type="match status" value="1"/>
</dbReference>
<dbReference type="GO" id="GO:0008750">
    <property type="term" value="F:proton-translocating NAD(P)+ transhydrogenase activity"/>
    <property type="evidence" value="ECO:0007669"/>
    <property type="project" value="UniProtKB-EC"/>
</dbReference>
<comment type="catalytic activity">
    <reaction evidence="19">
        <text>NAD(+) + NADPH + H(+)(in) = NADH + NADP(+) + H(+)(out)</text>
        <dbReference type="Rhea" id="RHEA:47992"/>
        <dbReference type="ChEBI" id="CHEBI:15378"/>
        <dbReference type="ChEBI" id="CHEBI:57540"/>
        <dbReference type="ChEBI" id="CHEBI:57783"/>
        <dbReference type="ChEBI" id="CHEBI:57945"/>
        <dbReference type="ChEBI" id="CHEBI:58349"/>
        <dbReference type="EC" id="7.1.1.1"/>
    </reaction>
</comment>
<dbReference type="InterPro" id="IPR007886">
    <property type="entry name" value="AlaDH/PNT_N"/>
</dbReference>
<evidence type="ECO:0000256" key="21">
    <source>
        <dbReference type="ARBA" id="ARBA00061558"/>
    </source>
</evidence>
<sequence length="899" mass="95105">MAKGILSLHYSRKQINNVTYLLTNWQKVQKAKSYTEHAGKRYFSTGKRSNKEATEVKGTPYNKLTIGVPKEVWKNEKRVSITPAVAHTLTKKGFTVNIEEDAGILSKFRNKDYEHAGAKIVDNQNVFATDIILKVRQPLDPEVIKFRENSTLISFLYPGLNKDLVNNLAERKISAFAMDCIPRISRAQVFDALSSMANISGYRAVVEAANHFPRFLSGQITAAGKVPPAKVLVIGGGVAGLAAIGQAKSMGAIVRAFDTRAAVKEQVESLGAEFLTVSIQEEGGTAGGYSKEMSKEFIDAEHALFAKQCKDVDIIISTALIPGRKAPILVLKEHIESMKPGSVVVDLAAEAGGNIETTKPGEIYTYKDVVHVGLTDFPSMLPTQSSTLYANNISKFLLSMGEKDHFNVNLEDEVIRGSIILDKGKLMWPPPPPQTQPTPAAAPKQELEAVKAVPKEISPFKADLNKSLALTTGIGSILGLGMVSPKPEFTAMLSVLGLSGIVGYHTVWGVTPALHSPLMSVTNAISGITAVGGLLLMNGGYYPTNSVEIGVTGGIAATLGQLSPTNEVLAQMAACLVAGGGIGTVIAKRIQISDLPQLVAAFHSGSLVAYGKLQGLLKSNALLLPGRHALNSGLLLANIAAGGYLFYDPTMAGGLGALGTTAALSSVMGLTLTAAIGGALIGSSGAILSYIMCKAMNRSLANVILGGYGTSSTGTGKPMEITGTHTEINIDSAVEAIKNARNIIIVPGYGLCVAKAQYPIAEMVSKLKAAGKHVRFAIHPVAGRMPGQLNVLLAEAGVPYDDVLEMDEINDEFPETDLVLVIGANDTVNSAALEDPNSPIAGMPVLNVWNAEHVIVMKRSLGVGYAAVDNPVFYKPNTSMLLGDAKKTCDQLLAKVTAE</sequence>
<feature type="transmembrane region" description="Helical" evidence="24">
    <location>
        <begin position="568"/>
        <end position="587"/>
    </location>
</feature>
<evidence type="ECO:0000256" key="2">
    <source>
        <dbReference type="ARBA" id="ARBA00004429"/>
    </source>
</evidence>
<dbReference type="InterPro" id="IPR029035">
    <property type="entry name" value="DHS-like_NAD/FAD-binding_dom"/>
</dbReference>
<dbReference type="GO" id="GO:0005886">
    <property type="term" value="C:plasma membrane"/>
    <property type="evidence" value="ECO:0007669"/>
    <property type="project" value="UniProtKB-SubCell"/>
</dbReference>
<evidence type="ECO:0000256" key="9">
    <source>
        <dbReference type="ARBA" id="ARBA00022741"/>
    </source>
</evidence>
<keyword evidence="9" id="KW-0547">Nucleotide-binding</keyword>
<dbReference type="Pfam" id="PF02233">
    <property type="entry name" value="PNTB"/>
    <property type="match status" value="1"/>
</dbReference>
<evidence type="ECO:0000256" key="14">
    <source>
        <dbReference type="ARBA" id="ARBA00022989"/>
    </source>
</evidence>
<keyword evidence="14 24" id="KW-1133">Transmembrane helix</keyword>
<dbReference type="GO" id="GO:0016491">
    <property type="term" value="F:oxidoreductase activity"/>
    <property type="evidence" value="ECO:0007669"/>
    <property type="project" value="InterPro"/>
</dbReference>
<evidence type="ECO:0000256" key="22">
    <source>
        <dbReference type="ARBA" id="ARBA00074145"/>
    </source>
</evidence>
<dbReference type="Pfam" id="PF12769">
    <property type="entry name" value="PNTB_4TM"/>
    <property type="match status" value="1"/>
</dbReference>
<evidence type="ECO:0000256" key="13">
    <source>
        <dbReference type="ARBA" id="ARBA00022967"/>
    </source>
</evidence>
<dbReference type="EC" id="7.1.1.1" evidence="5"/>
<dbReference type="InterPro" id="IPR007698">
    <property type="entry name" value="AlaDH/PNT_NAD(H)-bd"/>
</dbReference>
<evidence type="ECO:0000256" key="16">
    <source>
        <dbReference type="ARBA" id="ARBA00023027"/>
    </source>
</evidence>
<comment type="subcellular location">
    <subcellularLocation>
        <location evidence="2">Cell inner membrane</location>
        <topology evidence="2">Multi-pass membrane protein</topology>
    </subcellularLocation>
    <subcellularLocation>
        <location evidence="1">Mitochondrion inner membrane</location>
        <topology evidence="1">Multi-pass membrane protein</topology>
        <orientation evidence="1">Matrix side</orientation>
    </subcellularLocation>
</comment>